<evidence type="ECO:0000313" key="2">
    <source>
        <dbReference type="EMBL" id="KDR53246.1"/>
    </source>
</evidence>
<dbReference type="EMBL" id="JNGW01000022">
    <property type="protein sequence ID" value="KDR53246.1"/>
    <property type="molecule type" value="Genomic_DNA"/>
</dbReference>
<gene>
    <name evidence="2" type="ORF">HMPREF1991_00610</name>
</gene>
<reference evidence="2 3" key="1">
    <citation type="submission" date="2013-08" db="EMBL/GenBank/DDBJ databases">
        <authorList>
            <person name="Weinstock G."/>
            <person name="Sodergren E."/>
            <person name="Wylie T."/>
            <person name="Fulton L."/>
            <person name="Fulton R."/>
            <person name="Fronick C."/>
            <person name="O'Laughlin M."/>
            <person name="Godfrey J."/>
            <person name="Miner T."/>
            <person name="Herter B."/>
            <person name="Appelbaum E."/>
            <person name="Cordes M."/>
            <person name="Lek S."/>
            <person name="Wollam A."/>
            <person name="Pepin K.H."/>
            <person name="Palsikar V.B."/>
            <person name="Mitreva M."/>
            <person name="Wilson R.K."/>
        </authorList>
    </citation>
    <scope>NUCLEOTIDE SEQUENCE [LARGE SCALE GENOMIC DNA]</scope>
    <source>
        <strain evidence="2 3">ATCC 15930</strain>
    </source>
</reference>
<accession>A0A069QTR5</accession>
<proteinExistence type="predicted"/>
<evidence type="ECO:0000256" key="1">
    <source>
        <dbReference type="SAM" id="Phobius"/>
    </source>
</evidence>
<feature type="transmembrane region" description="Helical" evidence="1">
    <location>
        <begin position="12"/>
        <end position="35"/>
    </location>
</feature>
<keyword evidence="1" id="KW-0812">Transmembrane</keyword>
<name>A0A069QTR5_HOYLO</name>
<keyword evidence="1" id="KW-0472">Membrane</keyword>
<comment type="caution">
    <text evidence="2">The sequence shown here is derived from an EMBL/GenBank/DDBJ whole genome shotgun (WGS) entry which is preliminary data.</text>
</comment>
<dbReference type="PATRIC" id="fig|1122985.7.peg.632"/>
<dbReference type="HOGENOM" id="CLU_3139144_0_0_10"/>
<evidence type="ECO:0000313" key="3">
    <source>
        <dbReference type="Proteomes" id="UP000027442"/>
    </source>
</evidence>
<protein>
    <submittedName>
        <fullName evidence="2">Uncharacterized protein</fullName>
    </submittedName>
</protein>
<organism evidence="2 3">
    <name type="scientific">Hoylesella loescheii DSM 19665 = JCM 12249 = ATCC 15930</name>
    <dbReference type="NCBI Taxonomy" id="1122985"/>
    <lineage>
        <taxon>Bacteria</taxon>
        <taxon>Pseudomonadati</taxon>
        <taxon>Bacteroidota</taxon>
        <taxon>Bacteroidia</taxon>
        <taxon>Bacteroidales</taxon>
        <taxon>Prevotellaceae</taxon>
        <taxon>Hoylesella</taxon>
    </lineage>
</organism>
<dbReference type="Proteomes" id="UP000027442">
    <property type="component" value="Unassembled WGS sequence"/>
</dbReference>
<keyword evidence="1" id="KW-1133">Transmembrane helix</keyword>
<keyword evidence="3" id="KW-1185">Reference proteome</keyword>
<dbReference type="AlphaFoldDB" id="A0A069QTR5"/>
<sequence>MKRRKSKKVKGCRLYFISLFFLSSYNIFTFSIFHFCFPALPKDQPLRCS</sequence>